<reference evidence="3 6" key="1">
    <citation type="submission" date="2017-11" db="EMBL/GenBank/DDBJ databases">
        <title>Infants hospitalized years apart are colonized by the same room-sourced microbial strains.</title>
        <authorList>
            <person name="Brooks B."/>
            <person name="Olm M.R."/>
            <person name="Firek B.A."/>
            <person name="Baker R."/>
            <person name="Thomas B.C."/>
            <person name="Morowitz M.J."/>
            <person name="Banfield J.F."/>
        </authorList>
    </citation>
    <scope>NUCLEOTIDE SEQUENCE [LARGE SCALE GENOMIC DNA]</scope>
    <source>
        <strain evidence="3">S2_003_000_R3_20</strain>
    </source>
</reference>
<reference evidence="5 7" key="2">
    <citation type="submission" date="2018-06" db="EMBL/GenBank/DDBJ databases">
        <authorList>
            <consortium name="Pathogen Informatics"/>
            <person name="Doyle S."/>
        </authorList>
    </citation>
    <scope>NUCLEOTIDE SEQUENCE [LARGE SCALE GENOMIC DNA]</scope>
    <source>
        <strain evidence="5 7">NCTC10308</strain>
    </source>
</reference>
<dbReference type="CDD" id="cd06532">
    <property type="entry name" value="Glyco_transf_25"/>
    <property type="match status" value="1"/>
</dbReference>
<evidence type="ECO:0000313" key="5">
    <source>
        <dbReference type="EMBL" id="SUT97041.1"/>
    </source>
</evidence>
<dbReference type="Proteomes" id="UP000249282">
    <property type="component" value="Unassembled WGS sequence"/>
</dbReference>
<dbReference type="Proteomes" id="UP000254227">
    <property type="component" value="Unassembled WGS sequence"/>
</dbReference>
<sequence length="278" mass="31897">MRNFVISLSSATLRRAHISSEFAKEKVDFEFFDAITPETMAQAVEDLGVDISKTELRKCEIACLLSHAVLWKKAVDENLPYIAIFEDDIHLGRKSTSFLTSDKWIPAECKIVKLEAFYPKIIVALNYKPLINSKRKLALLKAKHMGCGGYILSNESARNLLALLKQYEVLIPVDHIVFNDYLQSNPQDIFQMLPAICIQDHRLTKSHDKFPSFLEQERNLRKGEDKTKVKLSLLDKAKREFLRLGTQTVKIVKELAVLLQGERVVRIQGERVVRIKFK</sequence>
<evidence type="ECO:0000313" key="6">
    <source>
        <dbReference type="Proteomes" id="UP000249282"/>
    </source>
</evidence>
<proteinExistence type="predicted"/>
<gene>
    <name evidence="5" type="primary">lex1</name>
    <name evidence="3" type="ORF">DI542_15365</name>
    <name evidence="4" type="ORF">I6G67_02425</name>
    <name evidence="2" type="ORF">N5J46_06070</name>
    <name evidence="5" type="ORF">NCTC10308_02281</name>
</gene>
<evidence type="ECO:0000313" key="3">
    <source>
        <dbReference type="EMBL" id="PZQ85884.1"/>
    </source>
</evidence>
<evidence type="ECO:0000313" key="8">
    <source>
        <dbReference type="Proteomes" id="UP000595107"/>
    </source>
</evidence>
<evidence type="ECO:0000313" key="2">
    <source>
        <dbReference type="EMBL" id="MDH2171995.1"/>
    </source>
</evidence>
<dbReference type="AlphaFoldDB" id="A0A2W5RAR3"/>
<evidence type="ECO:0000313" key="7">
    <source>
        <dbReference type="Proteomes" id="UP000254227"/>
    </source>
</evidence>
<reference evidence="2" key="4">
    <citation type="submission" date="2022-09" db="EMBL/GenBank/DDBJ databases">
        <title>Intensive care unit water sources are persistently colonized with multi-drug resistant bacteria and are the site of extensive horizontal gene transfer of antibiotic resistance genes.</title>
        <authorList>
            <person name="Diorio-Toth L."/>
        </authorList>
    </citation>
    <scope>NUCLEOTIDE SEQUENCE</scope>
    <source>
        <strain evidence="2">GD03649</strain>
    </source>
</reference>
<organism evidence="3 6">
    <name type="scientific">Acinetobacter johnsonii</name>
    <dbReference type="NCBI Taxonomy" id="40214"/>
    <lineage>
        <taxon>Bacteria</taxon>
        <taxon>Pseudomonadati</taxon>
        <taxon>Pseudomonadota</taxon>
        <taxon>Gammaproteobacteria</taxon>
        <taxon>Moraxellales</taxon>
        <taxon>Moraxellaceae</taxon>
        <taxon>Acinetobacter</taxon>
    </lineage>
</organism>
<dbReference type="EMBL" id="UFRV01000006">
    <property type="protein sequence ID" value="SUT97041.1"/>
    <property type="molecule type" value="Genomic_DNA"/>
</dbReference>
<dbReference type="GO" id="GO:0016740">
    <property type="term" value="F:transferase activity"/>
    <property type="evidence" value="ECO:0007669"/>
    <property type="project" value="UniProtKB-KW"/>
</dbReference>
<accession>A0A2W5RAR3</accession>
<dbReference type="Pfam" id="PF01755">
    <property type="entry name" value="Glyco_transf_25"/>
    <property type="match status" value="1"/>
</dbReference>
<keyword evidence="3" id="KW-0808">Transferase</keyword>
<evidence type="ECO:0000313" key="4">
    <source>
        <dbReference type="EMBL" id="QPS04380.1"/>
    </source>
</evidence>
<dbReference type="InterPro" id="IPR002654">
    <property type="entry name" value="Glyco_trans_25"/>
</dbReference>
<name>A0A2W5RAR3_ACIJO</name>
<dbReference type="EC" id="2.-.-.-" evidence="5"/>
<dbReference type="Proteomes" id="UP001162261">
    <property type="component" value="Unassembled WGS sequence"/>
</dbReference>
<feature type="domain" description="Glycosyl transferase family 25" evidence="1">
    <location>
        <begin position="2"/>
        <end position="176"/>
    </location>
</feature>
<evidence type="ECO:0000259" key="1">
    <source>
        <dbReference type="Pfam" id="PF01755"/>
    </source>
</evidence>
<reference evidence="4 8" key="3">
    <citation type="submission" date="2020-12" db="EMBL/GenBank/DDBJ databases">
        <title>FDA dAtabase for Regulatory Grade micrObial Sequences (FDA-ARGOS): Supporting development and validation of Infectious Disease Dx tests.</title>
        <authorList>
            <person name="Sproer C."/>
            <person name="Gronow S."/>
            <person name="Severitt S."/>
            <person name="Schroder I."/>
            <person name="Tallon L."/>
            <person name="Sadzewicz L."/>
            <person name="Zhao X."/>
            <person name="Boylan J."/>
            <person name="Ott S."/>
            <person name="Bowen H."/>
            <person name="Vavikolanu K."/>
            <person name="Mehta A."/>
            <person name="Aluvathingal J."/>
            <person name="Nadendla S."/>
            <person name="Lowell S."/>
            <person name="Myers T."/>
            <person name="Yan Y."/>
            <person name="Sichtig H."/>
        </authorList>
    </citation>
    <scope>NUCLEOTIDE SEQUENCE [LARGE SCALE GENOMIC DNA]</scope>
    <source>
        <strain evidence="4 8">FDAARGOS_910</strain>
    </source>
</reference>
<protein>
    <submittedName>
        <fullName evidence="3">Glycosyltransferase LpsA</fullName>
    </submittedName>
    <submittedName>
        <fullName evidence="2">Glycosyltransferase family 25 protein</fullName>
    </submittedName>
    <submittedName>
        <fullName evidence="5">Lipooligosaccharide biosynthesis protein lex-1</fullName>
        <ecNumber evidence="5">2.-.-.-</ecNumber>
    </submittedName>
</protein>
<dbReference type="EMBL" id="QFQJ01000111">
    <property type="protein sequence ID" value="PZQ85884.1"/>
    <property type="molecule type" value="Genomic_DNA"/>
</dbReference>
<dbReference type="RefSeq" id="WP_004697721.1">
    <property type="nucleotide sequence ID" value="NZ_BBTB01000003.1"/>
</dbReference>
<dbReference type="EMBL" id="CP065666">
    <property type="protein sequence ID" value="QPS04380.1"/>
    <property type="molecule type" value="Genomic_DNA"/>
</dbReference>
<dbReference type="EMBL" id="JAOCLH010000008">
    <property type="protein sequence ID" value="MDH2171995.1"/>
    <property type="molecule type" value="Genomic_DNA"/>
</dbReference>
<dbReference type="Proteomes" id="UP000595107">
    <property type="component" value="Chromosome"/>
</dbReference>